<evidence type="ECO:0000256" key="4">
    <source>
        <dbReference type="ARBA" id="ARBA00022989"/>
    </source>
</evidence>
<evidence type="ECO:0000313" key="8">
    <source>
        <dbReference type="EMBL" id="MDQ0367702.1"/>
    </source>
</evidence>
<name>A0AAE3W2G5_9ACTN</name>
<evidence type="ECO:0000256" key="5">
    <source>
        <dbReference type="ARBA" id="ARBA00023136"/>
    </source>
</evidence>
<dbReference type="RefSeq" id="WP_307241912.1">
    <property type="nucleotide sequence ID" value="NZ_JAUSUZ010000001.1"/>
</dbReference>
<dbReference type="AlphaFoldDB" id="A0AAE3W2G5"/>
<reference evidence="8 9" key="1">
    <citation type="submission" date="2023-07" db="EMBL/GenBank/DDBJ databases">
        <title>Sequencing the genomes of 1000 actinobacteria strains.</title>
        <authorList>
            <person name="Klenk H.-P."/>
        </authorList>
    </citation>
    <scope>NUCLEOTIDE SEQUENCE [LARGE SCALE GENOMIC DNA]</scope>
    <source>
        <strain evidence="8 9">DSM 44709</strain>
    </source>
</reference>
<evidence type="ECO:0000256" key="6">
    <source>
        <dbReference type="SAM" id="Phobius"/>
    </source>
</evidence>
<keyword evidence="3 6" id="KW-0812">Transmembrane</keyword>
<keyword evidence="4 6" id="KW-1133">Transmembrane helix</keyword>
<feature type="transmembrane region" description="Helical" evidence="6">
    <location>
        <begin position="285"/>
        <end position="307"/>
    </location>
</feature>
<evidence type="ECO:0000256" key="1">
    <source>
        <dbReference type="ARBA" id="ARBA00004651"/>
    </source>
</evidence>
<dbReference type="PANTHER" id="PTHR35007">
    <property type="entry name" value="INTEGRAL MEMBRANE PROTEIN-RELATED"/>
    <property type="match status" value="1"/>
</dbReference>
<evidence type="ECO:0000313" key="9">
    <source>
        <dbReference type="Proteomes" id="UP001240236"/>
    </source>
</evidence>
<comment type="subcellular location">
    <subcellularLocation>
        <location evidence="1">Cell membrane</location>
        <topology evidence="1">Multi-pass membrane protein</topology>
    </subcellularLocation>
</comment>
<dbReference type="Pfam" id="PF00482">
    <property type="entry name" value="T2SSF"/>
    <property type="match status" value="1"/>
</dbReference>
<proteinExistence type="predicted"/>
<keyword evidence="5 6" id="KW-0472">Membrane</keyword>
<feature type="domain" description="Type II secretion system protein GspF" evidence="7">
    <location>
        <begin position="177"/>
        <end position="302"/>
    </location>
</feature>
<evidence type="ECO:0000256" key="2">
    <source>
        <dbReference type="ARBA" id="ARBA00022475"/>
    </source>
</evidence>
<evidence type="ECO:0000256" key="3">
    <source>
        <dbReference type="ARBA" id="ARBA00022692"/>
    </source>
</evidence>
<dbReference type="Proteomes" id="UP001240236">
    <property type="component" value="Unassembled WGS sequence"/>
</dbReference>
<protein>
    <submittedName>
        <fullName evidence="8">Tight adherence protein C</fullName>
    </submittedName>
</protein>
<dbReference type="PANTHER" id="PTHR35007:SF2">
    <property type="entry name" value="PILUS ASSEMBLE PROTEIN"/>
    <property type="match status" value="1"/>
</dbReference>
<dbReference type="EMBL" id="JAUSUZ010000001">
    <property type="protein sequence ID" value="MDQ0367702.1"/>
    <property type="molecule type" value="Genomic_DNA"/>
</dbReference>
<dbReference type="GO" id="GO:0005886">
    <property type="term" value="C:plasma membrane"/>
    <property type="evidence" value="ECO:0007669"/>
    <property type="project" value="UniProtKB-SubCell"/>
</dbReference>
<gene>
    <name evidence="8" type="ORF">J2S42_004371</name>
</gene>
<feature type="transmembrane region" description="Helical" evidence="6">
    <location>
        <begin position="136"/>
        <end position="158"/>
    </location>
</feature>
<dbReference type="InterPro" id="IPR018076">
    <property type="entry name" value="T2SS_GspF_dom"/>
</dbReference>
<feature type="transmembrane region" description="Helical" evidence="6">
    <location>
        <begin position="110"/>
        <end position="130"/>
    </location>
</feature>
<accession>A0AAE3W2G5</accession>
<keyword evidence="9" id="KW-1185">Reference proteome</keyword>
<sequence>MDVIVLGAGLTVIFAALLILLLTLVLGGADRRGLARALADINAVYAPGAAQGRRTALSAGPAGRPALGRAVTLLASRLTPDPAAAWLQRTLDHAGNPPSWPPARILEAQGWGIVVGVPVGALTGLGLVVAQGISPISTLILCVLAGGLIGWWSPYLMVLNAAQRRQEQLLDTLPDTLDMLTLCVEAGLGFDAALMQVAAGIDGPLGGELARALQEMQMGKRRAEALRSLAARTTIPELRNAMMSIVQATELGIPVASVLREQSREMRVKRRQRAEERARKVPIKILFPLVFCLFPALFVVILGPGVLRMIDTFSGQ</sequence>
<comment type="caution">
    <text evidence="8">The sequence shown here is derived from an EMBL/GenBank/DDBJ whole genome shotgun (WGS) entry which is preliminary data.</text>
</comment>
<evidence type="ECO:0000259" key="7">
    <source>
        <dbReference type="Pfam" id="PF00482"/>
    </source>
</evidence>
<keyword evidence="2" id="KW-1003">Cell membrane</keyword>
<feature type="transmembrane region" description="Helical" evidence="6">
    <location>
        <begin position="6"/>
        <end position="26"/>
    </location>
</feature>
<organism evidence="8 9">
    <name type="scientific">Catenuloplanes indicus</name>
    <dbReference type="NCBI Taxonomy" id="137267"/>
    <lineage>
        <taxon>Bacteria</taxon>
        <taxon>Bacillati</taxon>
        <taxon>Actinomycetota</taxon>
        <taxon>Actinomycetes</taxon>
        <taxon>Micromonosporales</taxon>
        <taxon>Micromonosporaceae</taxon>
        <taxon>Catenuloplanes</taxon>
    </lineage>
</organism>